<comment type="caution">
    <text evidence="1">The sequence shown here is derived from an EMBL/GenBank/DDBJ whole genome shotgun (WGS) entry which is preliminary data.</text>
</comment>
<keyword evidence="2" id="KW-1185">Reference proteome</keyword>
<reference evidence="2" key="1">
    <citation type="journal article" date="2023" name="Front. Plant Sci.">
        <title>Chromosomal-level genome assembly of Melastoma candidum provides insights into trichome evolution.</title>
        <authorList>
            <person name="Zhong Y."/>
            <person name="Wu W."/>
            <person name="Sun C."/>
            <person name="Zou P."/>
            <person name="Liu Y."/>
            <person name="Dai S."/>
            <person name="Zhou R."/>
        </authorList>
    </citation>
    <scope>NUCLEOTIDE SEQUENCE [LARGE SCALE GENOMIC DNA]</scope>
</reference>
<sequence>MRCFLRFIEDEEKVSRSFLVGPGLPPRAQTVRGHIVLWTCMPRPGYAANVQELRGRGKFSLSLSRVCRNCPFGCAANVGFLSGIRILSGLGFLSN</sequence>
<accession>A0ACB9S984</accession>
<protein>
    <submittedName>
        <fullName evidence="1">Uncharacterized protein</fullName>
    </submittedName>
</protein>
<dbReference type="Proteomes" id="UP001057402">
    <property type="component" value="Chromosome 1"/>
</dbReference>
<evidence type="ECO:0000313" key="1">
    <source>
        <dbReference type="EMBL" id="KAI4388006.1"/>
    </source>
</evidence>
<organism evidence="1 2">
    <name type="scientific">Melastoma candidum</name>
    <dbReference type="NCBI Taxonomy" id="119954"/>
    <lineage>
        <taxon>Eukaryota</taxon>
        <taxon>Viridiplantae</taxon>
        <taxon>Streptophyta</taxon>
        <taxon>Embryophyta</taxon>
        <taxon>Tracheophyta</taxon>
        <taxon>Spermatophyta</taxon>
        <taxon>Magnoliopsida</taxon>
        <taxon>eudicotyledons</taxon>
        <taxon>Gunneridae</taxon>
        <taxon>Pentapetalae</taxon>
        <taxon>rosids</taxon>
        <taxon>malvids</taxon>
        <taxon>Myrtales</taxon>
        <taxon>Melastomataceae</taxon>
        <taxon>Melastomatoideae</taxon>
        <taxon>Melastomateae</taxon>
        <taxon>Melastoma</taxon>
    </lineage>
</organism>
<proteinExistence type="predicted"/>
<gene>
    <name evidence="1" type="ORF">MLD38_000383</name>
</gene>
<name>A0ACB9S984_9MYRT</name>
<evidence type="ECO:0000313" key="2">
    <source>
        <dbReference type="Proteomes" id="UP001057402"/>
    </source>
</evidence>
<dbReference type="EMBL" id="CM042880">
    <property type="protein sequence ID" value="KAI4388006.1"/>
    <property type="molecule type" value="Genomic_DNA"/>
</dbReference>